<keyword evidence="7" id="KW-1185">Reference proteome</keyword>
<dbReference type="WBParaSite" id="maker-uti_cns_0004151-snap-gene-0.10-mRNA-1">
    <property type="protein sequence ID" value="maker-uti_cns_0004151-snap-gene-0.10-mRNA-1"/>
    <property type="gene ID" value="maker-uti_cns_0004151-snap-gene-0.10"/>
</dbReference>
<dbReference type="PANTHER" id="PTHR10291">
    <property type="entry name" value="DEHYDRODOLICHYL DIPHOSPHATE SYNTHASE FAMILY MEMBER"/>
    <property type="match status" value="1"/>
</dbReference>
<keyword evidence="2 5" id="KW-0808">Transferase</keyword>
<dbReference type="FunFam" id="3.40.1180.10:FF:000005">
    <property type="entry name" value="Alkyl transferase"/>
    <property type="match status" value="1"/>
</dbReference>
<evidence type="ECO:0000256" key="6">
    <source>
        <dbReference type="SAM" id="MobiDB-lite"/>
    </source>
</evidence>
<sequence length="342" mass="38477">LFNLQQSQPLPTAGPSPVPAEPPKDTSQDSAAIPEDEWIRTGAQYTAMQRLSMTMLGQGPLPNHLAIIMDGNRRFARCHGLQKSQGHLRGFQKVGEVLEWCRDLGINEVTVYAFSIENFNRSAEEVAGLLQLARQKFDRLLQELDRLRAYGVCVRVLGNLQLLPADLRAAAARVMQATSSHSKARLNVCFAYTSRDDMAHAVSLAGQAVRSGLLLPDDVTPRLLDRCARTYLSPGPPDLLIRTSGETRLSDFLLWQTQFTCVHFVNAMWPDFSVWHLMWAVFNYQRNYATMQSGLAALAAEEADDDDETQSDPQRHQRLQAFDKFVRDQEDAELRRYLAAET</sequence>
<dbReference type="PANTHER" id="PTHR10291:SF43">
    <property type="entry name" value="DEHYDRODOLICHYL DIPHOSPHATE SYNTHASE COMPLEX SUBUNIT DHDDS"/>
    <property type="match status" value="1"/>
</dbReference>
<evidence type="ECO:0000256" key="5">
    <source>
        <dbReference type="RuleBase" id="RU363018"/>
    </source>
</evidence>
<keyword evidence="3" id="KW-0460">Magnesium</keyword>
<protein>
    <recommendedName>
        <fullName evidence="5">Alkyl transferase</fullName>
        <ecNumber evidence="5">2.5.1.-</ecNumber>
    </recommendedName>
</protein>
<evidence type="ECO:0000256" key="1">
    <source>
        <dbReference type="ARBA" id="ARBA00005432"/>
    </source>
</evidence>
<feature type="region of interest" description="Disordered" evidence="6">
    <location>
        <begin position="1"/>
        <end position="32"/>
    </location>
</feature>
<dbReference type="CDD" id="cd00475">
    <property type="entry name" value="Cis_IPPS"/>
    <property type="match status" value="1"/>
</dbReference>
<dbReference type="PROSITE" id="PS01066">
    <property type="entry name" value="UPP_SYNTHASE"/>
    <property type="match status" value="1"/>
</dbReference>
<dbReference type="GO" id="GO:0005783">
    <property type="term" value="C:endoplasmic reticulum"/>
    <property type="evidence" value="ECO:0007669"/>
    <property type="project" value="TreeGrafter"/>
</dbReference>
<evidence type="ECO:0000313" key="8">
    <source>
        <dbReference type="WBParaSite" id="maker-uti_cns_0004151-snap-gene-0.10-mRNA-1"/>
    </source>
</evidence>
<dbReference type="Proteomes" id="UP000095280">
    <property type="component" value="Unplaced"/>
</dbReference>
<comment type="similarity">
    <text evidence="1 5">Belongs to the UPP synthase family.</text>
</comment>
<dbReference type="GO" id="GO:1904423">
    <property type="term" value="C:dehydrodolichyl diphosphate synthase complex"/>
    <property type="evidence" value="ECO:0007669"/>
    <property type="project" value="TreeGrafter"/>
</dbReference>
<evidence type="ECO:0000256" key="2">
    <source>
        <dbReference type="ARBA" id="ARBA00022679"/>
    </source>
</evidence>
<dbReference type="AlphaFoldDB" id="A0A1I8H265"/>
<dbReference type="Pfam" id="PF01255">
    <property type="entry name" value="Prenyltransf"/>
    <property type="match status" value="1"/>
</dbReference>
<feature type="compositionally biased region" description="Pro residues" evidence="6">
    <location>
        <begin position="12"/>
        <end position="21"/>
    </location>
</feature>
<dbReference type="GO" id="GO:0045547">
    <property type="term" value="F:ditrans,polycis-polyprenyl diphosphate synthase [(2E,6E)-farnesyl diphosphate specific] activity"/>
    <property type="evidence" value="ECO:0007669"/>
    <property type="project" value="UniProtKB-EC"/>
</dbReference>
<dbReference type="SUPFAM" id="SSF64005">
    <property type="entry name" value="Undecaprenyl diphosphate synthase"/>
    <property type="match status" value="1"/>
</dbReference>
<dbReference type="HAMAP" id="MF_01139">
    <property type="entry name" value="ISPT"/>
    <property type="match status" value="1"/>
</dbReference>
<dbReference type="InterPro" id="IPR018520">
    <property type="entry name" value="UPP_synth-like_CS"/>
</dbReference>
<proteinExistence type="inferred from homology"/>
<dbReference type="InterPro" id="IPR036424">
    <property type="entry name" value="UPP_synth-like_sf"/>
</dbReference>
<evidence type="ECO:0000313" key="7">
    <source>
        <dbReference type="Proteomes" id="UP000095280"/>
    </source>
</evidence>
<reference evidence="8" key="1">
    <citation type="submission" date="2016-11" db="UniProtKB">
        <authorList>
            <consortium name="WormBaseParasite"/>
        </authorList>
    </citation>
    <scope>IDENTIFICATION</scope>
</reference>
<comment type="catalytic activity">
    <reaction evidence="4">
        <text>n isopentenyl diphosphate + (2E,6E)-farnesyl diphosphate = a di-trans,poly-cis-polyprenyl diphosphate + n diphosphate</text>
        <dbReference type="Rhea" id="RHEA:53008"/>
        <dbReference type="Rhea" id="RHEA-COMP:19494"/>
        <dbReference type="ChEBI" id="CHEBI:33019"/>
        <dbReference type="ChEBI" id="CHEBI:128769"/>
        <dbReference type="ChEBI" id="CHEBI:136960"/>
        <dbReference type="ChEBI" id="CHEBI:175763"/>
        <dbReference type="EC" id="2.5.1.87"/>
    </reaction>
</comment>
<organism evidence="7 8">
    <name type="scientific">Macrostomum lignano</name>
    <dbReference type="NCBI Taxonomy" id="282301"/>
    <lineage>
        <taxon>Eukaryota</taxon>
        <taxon>Metazoa</taxon>
        <taxon>Spiralia</taxon>
        <taxon>Lophotrochozoa</taxon>
        <taxon>Platyhelminthes</taxon>
        <taxon>Rhabditophora</taxon>
        <taxon>Macrostomorpha</taxon>
        <taxon>Macrostomida</taxon>
        <taxon>Macrostomidae</taxon>
        <taxon>Macrostomum</taxon>
    </lineage>
</organism>
<feature type="compositionally biased region" description="Polar residues" evidence="6">
    <location>
        <begin position="1"/>
        <end position="10"/>
    </location>
</feature>
<accession>A0A1I8H265</accession>
<dbReference type="EC" id="2.5.1.-" evidence="5"/>
<dbReference type="InterPro" id="IPR001441">
    <property type="entry name" value="UPP_synth-like"/>
</dbReference>
<name>A0A1I8H265_9PLAT</name>
<evidence type="ECO:0000256" key="3">
    <source>
        <dbReference type="ARBA" id="ARBA00022842"/>
    </source>
</evidence>
<dbReference type="NCBIfam" id="TIGR00055">
    <property type="entry name" value="uppS"/>
    <property type="match status" value="1"/>
</dbReference>
<evidence type="ECO:0000256" key="4">
    <source>
        <dbReference type="ARBA" id="ARBA00047353"/>
    </source>
</evidence>
<dbReference type="GO" id="GO:0016094">
    <property type="term" value="P:polyprenol biosynthetic process"/>
    <property type="evidence" value="ECO:0007669"/>
    <property type="project" value="TreeGrafter"/>
</dbReference>
<dbReference type="Gene3D" id="3.40.1180.10">
    <property type="entry name" value="Decaprenyl diphosphate synthase-like"/>
    <property type="match status" value="1"/>
</dbReference>